<dbReference type="EMBL" id="ML978066">
    <property type="protein sequence ID" value="KAF2021876.1"/>
    <property type="molecule type" value="Genomic_DNA"/>
</dbReference>
<dbReference type="AlphaFoldDB" id="A0A6A5Y9E0"/>
<evidence type="ECO:0008006" key="3">
    <source>
        <dbReference type="Google" id="ProtNLM"/>
    </source>
</evidence>
<dbReference type="GeneID" id="54288967"/>
<organism evidence="1 2">
    <name type="scientific">Aaosphaeria arxii CBS 175.79</name>
    <dbReference type="NCBI Taxonomy" id="1450172"/>
    <lineage>
        <taxon>Eukaryota</taxon>
        <taxon>Fungi</taxon>
        <taxon>Dikarya</taxon>
        <taxon>Ascomycota</taxon>
        <taxon>Pezizomycotina</taxon>
        <taxon>Dothideomycetes</taxon>
        <taxon>Pleosporomycetidae</taxon>
        <taxon>Pleosporales</taxon>
        <taxon>Pleosporales incertae sedis</taxon>
        <taxon>Aaosphaeria</taxon>
    </lineage>
</organism>
<evidence type="ECO:0000313" key="1">
    <source>
        <dbReference type="EMBL" id="KAF2021876.1"/>
    </source>
</evidence>
<name>A0A6A5Y9E0_9PLEO</name>
<sequence length="111" mass="13171">MSEEDRKNLQTMMRIQDRPWSLPRFSHGDLNPFNVLVWGFSGWYPPYWEHTSAWFGNATRMKWQGRLDKILDRPRSEEFKMEEVPAEASYWEAARSPYTPTYGFGFNNTAA</sequence>
<dbReference type="RefSeq" id="XP_033390215.1">
    <property type="nucleotide sequence ID" value="XM_033531570.1"/>
</dbReference>
<keyword evidence="2" id="KW-1185">Reference proteome</keyword>
<dbReference type="Proteomes" id="UP000799778">
    <property type="component" value="Unassembled WGS sequence"/>
</dbReference>
<protein>
    <recommendedName>
        <fullName evidence="3">Aminoglycoside phosphotransferase domain-containing protein</fullName>
    </recommendedName>
</protein>
<reference evidence="1" key="1">
    <citation type="journal article" date="2020" name="Stud. Mycol.">
        <title>101 Dothideomycetes genomes: a test case for predicting lifestyles and emergence of pathogens.</title>
        <authorList>
            <person name="Haridas S."/>
            <person name="Albert R."/>
            <person name="Binder M."/>
            <person name="Bloem J."/>
            <person name="Labutti K."/>
            <person name="Salamov A."/>
            <person name="Andreopoulos B."/>
            <person name="Baker S."/>
            <person name="Barry K."/>
            <person name="Bills G."/>
            <person name="Bluhm B."/>
            <person name="Cannon C."/>
            <person name="Castanera R."/>
            <person name="Culley D."/>
            <person name="Daum C."/>
            <person name="Ezra D."/>
            <person name="Gonzalez J."/>
            <person name="Henrissat B."/>
            <person name="Kuo A."/>
            <person name="Liang C."/>
            <person name="Lipzen A."/>
            <person name="Lutzoni F."/>
            <person name="Magnuson J."/>
            <person name="Mondo S."/>
            <person name="Nolan M."/>
            <person name="Ohm R."/>
            <person name="Pangilinan J."/>
            <person name="Park H.-J."/>
            <person name="Ramirez L."/>
            <person name="Alfaro M."/>
            <person name="Sun H."/>
            <person name="Tritt A."/>
            <person name="Yoshinaga Y."/>
            <person name="Zwiers L.-H."/>
            <person name="Turgeon B."/>
            <person name="Goodwin S."/>
            <person name="Spatafora J."/>
            <person name="Crous P."/>
            <person name="Grigoriev I."/>
        </authorList>
    </citation>
    <scope>NUCLEOTIDE SEQUENCE</scope>
    <source>
        <strain evidence="1">CBS 175.79</strain>
    </source>
</reference>
<evidence type="ECO:0000313" key="2">
    <source>
        <dbReference type="Proteomes" id="UP000799778"/>
    </source>
</evidence>
<proteinExistence type="predicted"/>
<accession>A0A6A5Y9E0</accession>
<gene>
    <name evidence="1" type="ORF">BU24DRAFT_457799</name>
</gene>
<dbReference type="OrthoDB" id="8300194at2759"/>